<reference evidence="1" key="1">
    <citation type="submission" date="2021-06" db="EMBL/GenBank/DDBJ databases">
        <authorList>
            <person name="Kallberg Y."/>
            <person name="Tangrot J."/>
            <person name="Rosling A."/>
        </authorList>
    </citation>
    <scope>NUCLEOTIDE SEQUENCE</scope>
    <source>
        <strain evidence="1">IL203A</strain>
    </source>
</reference>
<organism evidence="1 2">
    <name type="scientific">Dentiscutata heterogama</name>
    <dbReference type="NCBI Taxonomy" id="1316150"/>
    <lineage>
        <taxon>Eukaryota</taxon>
        <taxon>Fungi</taxon>
        <taxon>Fungi incertae sedis</taxon>
        <taxon>Mucoromycota</taxon>
        <taxon>Glomeromycotina</taxon>
        <taxon>Glomeromycetes</taxon>
        <taxon>Diversisporales</taxon>
        <taxon>Gigasporaceae</taxon>
        <taxon>Dentiscutata</taxon>
    </lineage>
</organism>
<proteinExistence type="predicted"/>
<evidence type="ECO:0000313" key="1">
    <source>
        <dbReference type="EMBL" id="CAG8584730.1"/>
    </source>
</evidence>
<comment type="caution">
    <text evidence="1">The sequence shown here is derived from an EMBL/GenBank/DDBJ whole genome shotgun (WGS) entry which is preliminary data.</text>
</comment>
<accession>A0ACA9MD87</accession>
<feature type="non-terminal residue" evidence="1">
    <location>
        <position position="1"/>
    </location>
</feature>
<dbReference type="EMBL" id="CAJVPU010008503">
    <property type="protein sequence ID" value="CAG8584730.1"/>
    <property type="molecule type" value="Genomic_DNA"/>
</dbReference>
<gene>
    <name evidence="1" type="ORF">DHETER_LOCUS6619</name>
</gene>
<keyword evidence="2" id="KW-1185">Reference proteome</keyword>
<protein>
    <submittedName>
        <fullName evidence="1">11467_t:CDS:1</fullName>
    </submittedName>
</protein>
<feature type="non-terminal residue" evidence="1">
    <location>
        <position position="72"/>
    </location>
</feature>
<dbReference type="Proteomes" id="UP000789702">
    <property type="component" value="Unassembled WGS sequence"/>
</dbReference>
<name>A0ACA9MD87_9GLOM</name>
<sequence length="72" mass="8558">ISMVKLCGLLQFTTYFLWYSALEILLWEIAEEKELDTNQKMDLQAIEDRDKGKFCYLFSPDVSIIWQEIVYA</sequence>
<evidence type="ECO:0000313" key="2">
    <source>
        <dbReference type="Proteomes" id="UP000789702"/>
    </source>
</evidence>